<keyword evidence="1" id="KW-0812">Transmembrane</keyword>
<accession>A0A5N6ULQ7</accession>
<evidence type="ECO:0000256" key="1">
    <source>
        <dbReference type="SAM" id="Phobius"/>
    </source>
</evidence>
<feature type="transmembrane region" description="Helical" evidence="1">
    <location>
        <begin position="12"/>
        <end position="32"/>
    </location>
</feature>
<sequence length="52" mass="6193">MFALHYVKTHLLRLSSMCTRSILYLACIYRVLRTYGDINNLRYSSLNHRIDS</sequence>
<keyword evidence="3" id="KW-1185">Reference proteome</keyword>
<dbReference type="EMBL" id="ML738672">
    <property type="protein sequence ID" value="KAE8159575.1"/>
    <property type="molecule type" value="Genomic_DNA"/>
</dbReference>
<dbReference type="AlphaFoldDB" id="A0A5N6ULQ7"/>
<keyword evidence="1" id="KW-1133">Transmembrane helix</keyword>
<gene>
    <name evidence="2" type="ORF">BDV40DRAFT_272944</name>
</gene>
<evidence type="ECO:0000313" key="3">
    <source>
        <dbReference type="Proteomes" id="UP000326950"/>
    </source>
</evidence>
<dbReference type="Proteomes" id="UP000326950">
    <property type="component" value="Unassembled WGS sequence"/>
</dbReference>
<organism evidence="2 3">
    <name type="scientific">Aspergillus tamarii</name>
    <dbReference type="NCBI Taxonomy" id="41984"/>
    <lineage>
        <taxon>Eukaryota</taxon>
        <taxon>Fungi</taxon>
        <taxon>Dikarya</taxon>
        <taxon>Ascomycota</taxon>
        <taxon>Pezizomycotina</taxon>
        <taxon>Eurotiomycetes</taxon>
        <taxon>Eurotiomycetidae</taxon>
        <taxon>Eurotiales</taxon>
        <taxon>Aspergillaceae</taxon>
        <taxon>Aspergillus</taxon>
        <taxon>Aspergillus subgen. Circumdati</taxon>
    </lineage>
</organism>
<keyword evidence="1" id="KW-0472">Membrane</keyword>
<proteinExistence type="predicted"/>
<name>A0A5N6ULQ7_ASPTM</name>
<evidence type="ECO:0000313" key="2">
    <source>
        <dbReference type="EMBL" id="KAE8159575.1"/>
    </source>
</evidence>
<reference evidence="2 3" key="1">
    <citation type="submission" date="2019-04" db="EMBL/GenBank/DDBJ databases">
        <title>Friends and foes A comparative genomics study of 23 Aspergillus species from section Flavi.</title>
        <authorList>
            <consortium name="DOE Joint Genome Institute"/>
            <person name="Kjaerbolling I."/>
            <person name="Vesth T."/>
            <person name="Frisvad J.C."/>
            <person name="Nybo J.L."/>
            <person name="Theobald S."/>
            <person name="Kildgaard S."/>
            <person name="Isbrandt T."/>
            <person name="Kuo A."/>
            <person name="Sato A."/>
            <person name="Lyhne E.K."/>
            <person name="Kogle M.E."/>
            <person name="Wiebenga A."/>
            <person name="Kun R.S."/>
            <person name="Lubbers R.J."/>
            <person name="Makela M.R."/>
            <person name="Barry K."/>
            <person name="Chovatia M."/>
            <person name="Clum A."/>
            <person name="Daum C."/>
            <person name="Haridas S."/>
            <person name="He G."/>
            <person name="LaButti K."/>
            <person name="Lipzen A."/>
            <person name="Mondo S."/>
            <person name="Riley R."/>
            <person name="Salamov A."/>
            <person name="Simmons B.A."/>
            <person name="Magnuson J.K."/>
            <person name="Henrissat B."/>
            <person name="Mortensen U.H."/>
            <person name="Larsen T.O."/>
            <person name="Devries R.P."/>
            <person name="Grigoriev I.V."/>
            <person name="Machida M."/>
            <person name="Baker S.E."/>
            <person name="Andersen M.R."/>
        </authorList>
    </citation>
    <scope>NUCLEOTIDE SEQUENCE [LARGE SCALE GENOMIC DNA]</scope>
    <source>
        <strain evidence="2 3">CBS 117626</strain>
    </source>
</reference>
<protein>
    <submittedName>
        <fullName evidence="2">Uncharacterized protein</fullName>
    </submittedName>
</protein>